<sequence>MTSKKRNPFQKAHAPDFTFKIISTDTHGDVMVWCLFYLYQGRDVVETKTHTSSSSTEIIDVSIGDLFFRDAEQLENIDADDGEQNSADTVRKKLIEKQNEKKNAMKLFCKEDDALVYTVTIKDILHFNLTMDYIGIDMSFRQTAAAIQKAKDRTKTVKVSGLNDRIVDQYMRVLVMSRCSRSSASSTMNRFGPCRWLATEVRIATSHSSTCMYMSIIAASWSTCTSS</sequence>
<protein>
    <submittedName>
        <fullName evidence="1">Uncharacterized protein</fullName>
    </submittedName>
</protein>
<dbReference type="PANTHER" id="PTHR37067:SF3">
    <property type="entry name" value="PX DOMAIN-CONTAINING PROTEIN"/>
    <property type="match status" value="1"/>
</dbReference>
<organism evidence="1 2">
    <name type="scientific">Sphagnum jensenii</name>
    <dbReference type="NCBI Taxonomy" id="128206"/>
    <lineage>
        <taxon>Eukaryota</taxon>
        <taxon>Viridiplantae</taxon>
        <taxon>Streptophyta</taxon>
        <taxon>Embryophyta</taxon>
        <taxon>Bryophyta</taxon>
        <taxon>Sphagnophytina</taxon>
        <taxon>Sphagnopsida</taxon>
        <taxon>Sphagnales</taxon>
        <taxon>Sphagnaceae</taxon>
        <taxon>Sphagnum</taxon>
    </lineage>
</organism>
<name>A0ABP0VYL1_9BRYO</name>
<evidence type="ECO:0000313" key="1">
    <source>
        <dbReference type="EMBL" id="CAK9259611.1"/>
    </source>
</evidence>
<dbReference type="PANTHER" id="PTHR37067">
    <property type="entry name" value="PX DOMAIN-CONTAINING PROTEIN"/>
    <property type="match status" value="1"/>
</dbReference>
<dbReference type="Proteomes" id="UP001497444">
    <property type="component" value="Chromosome 12"/>
</dbReference>
<keyword evidence="2" id="KW-1185">Reference proteome</keyword>
<reference evidence="1" key="1">
    <citation type="submission" date="2024-02" db="EMBL/GenBank/DDBJ databases">
        <authorList>
            <consortium name="ELIXIR-Norway"/>
            <consortium name="Elixir Norway"/>
        </authorList>
    </citation>
    <scope>NUCLEOTIDE SEQUENCE</scope>
</reference>
<evidence type="ECO:0000313" key="2">
    <source>
        <dbReference type="Proteomes" id="UP001497444"/>
    </source>
</evidence>
<dbReference type="EMBL" id="OZ020107">
    <property type="protein sequence ID" value="CAK9259611.1"/>
    <property type="molecule type" value="Genomic_DNA"/>
</dbReference>
<accession>A0ABP0VYL1</accession>
<gene>
    <name evidence="1" type="ORF">CSSPJE1EN1_LOCUS5089</name>
</gene>
<proteinExistence type="predicted"/>